<keyword evidence="1" id="KW-0732">Signal</keyword>
<dbReference type="Proteomes" id="UP001180081">
    <property type="component" value="Unassembled WGS sequence"/>
</dbReference>
<protein>
    <submittedName>
        <fullName evidence="2">Uncharacterized protein</fullName>
    </submittedName>
</protein>
<feature type="signal peptide" evidence="1">
    <location>
        <begin position="1"/>
        <end position="19"/>
    </location>
</feature>
<dbReference type="RefSeq" id="WP_284195873.1">
    <property type="nucleotide sequence ID" value="NZ_JAUFPU010000019.1"/>
</dbReference>
<dbReference type="EMBL" id="JAUFPU010000019">
    <property type="protein sequence ID" value="MDN3578887.1"/>
    <property type="molecule type" value="Genomic_DNA"/>
</dbReference>
<keyword evidence="3" id="KW-1185">Reference proteome</keyword>
<name>A0ABT8B9G6_9NEIS</name>
<gene>
    <name evidence="2" type="ORF">QWZ03_19145</name>
</gene>
<evidence type="ECO:0000256" key="1">
    <source>
        <dbReference type="SAM" id="SignalP"/>
    </source>
</evidence>
<comment type="caution">
    <text evidence="2">The sequence shown here is derived from an EMBL/GenBank/DDBJ whole genome shotgun (WGS) entry which is preliminary data.</text>
</comment>
<feature type="chain" id="PRO_5045527001" evidence="1">
    <location>
        <begin position="20"/>
        <end position="163"/>
    </location>
</feature>
<evidence type="ECO:0000313" key="2">
    <source>
        <dbReference type="EMBL" id="MDN3578887.1"/>
    </source>
</evidence>
<organism evidence="2 3">
    <name type="scientific">Chitinimonas viridis</name>
    <dbReference type="NCBI Taxonomy" id="664880"/>
    <lineage>
        <taxon>Bacteria</taxon>
        <taxon>Pseudomonadati</taxon>
        <taxon>Pseudomonadota</taxon>
        <taxon>Betaproteobacteria</taxon>
        <taxon>Neisseriales</taxon>
        <taxon>Chitinibacteraceae</taxon>
        <taxon>Chitinimonas</taxon>
    </lineage>
</organism>
<evidence type="ECO:0000313" key="3">
    <source>
        <dbReference type="Proteomes" id="UP001180081"/>
    </source>
</evidence>
<reference evidence="2" key="1">
    <citation type="journal article" date="2014" name="Int. J. Syst. Evol. Microbiol.">
        <title>Complete genome of a new Firmicutes species belonging to the dominant human colonic microbiota ('Ruminococcus bicirculans') reveals two chromosomes and a selective capacity to utilize plant glucans.</title>
        <authorList>
            <consortium name="NISC Comparative Sequencing Program"/>
            <person name="Wegmann U."/>
            <person name="Louis P."/>
            <person name="Goesmann A."/>
            <person name="Henrissat B."/>
            <person name="Duncan S.H."/>
            <person name="Flint H.J."/>
        </authorList>
    </citation>
    <scope>NUCLEOTIDE SEQUENCE</scope>
    <source>
        <strain evidence="2">CECT 7703</strain>
    </source>
</reference>
<proteinExistence type="predicted"/>
<accession>A0ABT8B9G6</accession>
<reference evidence="2" key="2">
    <citation type="submission" date="2023-06" db="EMBL/GenBank/DDBJ databases">
        <authorList>
            <person name="Lucena T."/>
            <person name="Sun Q."/>
        </authorList>
    </citation>
    <scope>NUCLEOTIDE SEQUENCE</scope>
    <source>
        <strain evidence="2">CECT 7703</strain>
    </source>
</reference>
<sequence>MKHLAPLCLLLVLASQAQADRLQLRFGSPLPKEALNCQQDPLLMGQKPPKLVLGESDVLTWSTETLQMVIDPKRFKASKADKEMINRCFGLYIDGVLLTTGPVVWAKDTRTISQPVVVAQDAKEGLLLRVLSGNHAMARPYALGRMYSALSTRPMIAPPPIQQ</sequence>